<name>A0A6G1HLH4_9PEZI</name>
<organism evidence="3 4">
    <name type="scientific">Trichodelitschia bisporula</name>
    <dbReference type="NCBI Taxonomy" id="703511"/>
    <lineage>
        <taxon>Eukaryota</taxon>
        <taxon>Fungi</taxon>
        <taxon>Dikarya</taxon>
        <taxon>Ascomycota</taxon>
        <taxon>Pezizomycotina</taxon>
        <taxon>Dothideomycetes</taxon>
        <taxon>Dothideomycetes incertae sedis</taxon>
        <taxon>Phaeotrichales</taxon>
        <taxon>Phaeotrichaceae</taxon>
        <taxon>Trichodelitschia</taxon>
    </lineage>
</organism>
<feature type="transmembrane region" description="Helical" evidence="2">
    <location>
        <begin position="48"/>
        <end position="68"/>
    </location>
</feature>
<dbReference type="InterPro" id="IPR016833">
    <property type="entry name" value="Put_Na-Bile_cotransptr"/>
</dbReference>
<feature type="transmembrane region" description="Helical" evidence="2">
    <location>
        <begin position="261"/>
        <end position="284"/>
    </location>
</feature>
<proteinExistence type="predicted"/>
<protein>
    <submittedName>
        <fullName evidence="3">Sodium bile acid symporter family protein</fullName>
    </submittedName>
</protein>
<accession>A0A6G1HLH4</accession>
<feature type="transmembrane region" description="Helical" evidence="2">
    <location>
        <begin position="327"/>
        <end position="345"/>
    </location>
</feature>
<feature type="transmembrane region" description="Helical" evidence="2">
    <location>
        <begin position="224"/>
        <end position="241"/>
    </location>
</feature>
<reference evidence="3" key="1">
    <citation type="journal article" date="2020" name="Stud. Mycol.">
        <title>101 Dothideomycetes genomes: a test case for predicting lifestyles and emergence of pathogens.</title>
        <authorList>
            <person name="Haridas S."/>
            <person name="Albert R."/>
            <person name="Binder M."/>
            <person name="Bloem J."/>
            <person name="Labutti K."/>
            <person name="Salamov A."/>
            <person name="Andreopoulos B."/>
            <person name="Baker S."/>
            <person name="Barry K."/>
            <person name="Bills G."/>
            <person name="Bluhm B."/>
            <person name="Cannon C."/>
            <person name="Castanera R."/>
            <person name="Culley D."/>
            <person name="Daum C."/>
            <person name="Ezra D."/>
            <person name="Gonzalez J."/>
            <person name="Henrissat B."/>
            <person name="Kuo A."/>
            <person name="Liang C."/>
            <person name="Lipzen A."/>
            <person name="Lutzoni F."/>
            <person name="Magnuson J."/>
            <person name="Mondo S."/>
            <person name="Nolan M."/>
            <person name="Ohm R."/>
            <person name="Pangilinan J."/>
            <person name="Park H.-J."/>
            <person name="Ramirez L."/>
            <person name="Alfaro M."/>
            <person name="Sun H."/>
            <person name="Tritt A."/>
            <person name="Yoshinaga Y."/>
            <person name="Zwiers L.-H."/>
            <person name="Turgeon B."/>
            <person name="Goodwin S."/>
            <person name="Spatafora J."/>
            <person name="Crous P."/>
            <person name="Grigoriev I."/>
        </authorList>
    </citation>
    <scope>NUCLEOTIDE SEQUENCE</scope>
    <source>
        <strain evidence="3">CBS 262.69</strain>
    </source>
</reference>
<dbReference type="AlphaFoldDB" id="A0A6G1HLH4"/>
<keyword evidence="2" id="KW-0472">Membrane</keyword>
<feature type="transmembrane region" description="Helical" evidence="2">
    <location>
        <begin position="112"/>
        <end position="132"/>
    </location>
</feature>
<feature type="compositionally biased region" description="Polar residues" evidence="1">
    <location>
        <begin position="373"/>
        <end position="385"/>
    </location>
</feature>
<sequence length="385" mass="42298">MEPPKGIARRIRDIVVGQWFLITLGILIAISSQVQVPAAQQRIKQTVITYLCVSMIFFITGCTLPSSSLLENYWRWKLHLFVQLQSFLLSSAVFFAVVSAAASRRDLIDPGLLLGMIMTGCVPTTISSNVVMTRQSGGNTALTVVESTLGNFLGPFLTPPLFYMYTSGKPWYAEVLPADPGGYEQIYRRVFKQLGLSVFLPLVVGQCVQNLFPKPTKTVFVKYRLAKLSSFCLLVIIWQTYDQAFSSGTFDSLRPSNVLFTVLGCVGIFVAIFIICLLSAHLWLSKEDAIACCYCVPAKGPAMGIPLISVIFIGIKPQLQSQLQIPLVIYQGLQILAGTIMVPIFRKWLAQEKPEEEEARLAPDVDADAEPKTSGSGATTPTAVK</sequence>
<feature type="transmembrane region" description="Helical" evidence="2">
    <location>
        <begin position="80"/>
        <end position="100"/>
    </location>
</feature>
<evidence type="ECO:0000256" key="2">
    <source>
        <dbReference type="SAM" id="Phobius"/>
    </source>
</evidence>
<evidence type="ECO:0000313" key="4">
    <source>
        <dbReference type="Proteomes" id="UP000799640"/>
    </source>
</evidence>
<dbReference type="PANTHER" id="PTHR18640">
    <property type="entry name" value="SOLUTE CARRIER FAMILY 10 MEMBER 7"/>
    <property type="match status" value="1"/>
</dbReference>
<keyword evidence="2" id="KW-1133">Transmembrane helix</keyword>
<dbReference type="Proteomes" id="UP000799640">
    <property type="component" value="Unassembled WGS sequence"/>
</dbReference>
<dbReference type="EMBL" id="ML996705">
    <property type="protein sequence ID" value="KAF2396754.1"/>
    <property type="molecule type" value="Genomic_DNA"/>
</dbReference>
<dbReference type="Pfam" id="PF13593">
    <property type="entry name" value="SBF_like"/>
    <property type="match status" value="1"/>
</dbReference>
<feature type="region of interest" description="Disordered" evidence="1">
    <location>
        <begin position="357"/>
        <end position="385"/>
    </location>
</feature>
<keyword evidence="4" id="KW-1185">Reference proteome</keyword>
<dbReference type="PIRSF" id="PIRSF026166">
    <property type="entry name" value="UCP026166"/>
    <property type="match status" value="1"/>
</dbReference>
<feature type="transmembrane region" description="Helical" evidence="2">
    <location>
        <begin position="291"/>
        <end position="315"/>
    </location>
</feature>
<dbReference type="Gene3D" id="1.20.1530.20">
    <property type="match status" value="1"/>
</dbReference>
<feature type="transmembrane region" description="Helical" evidence="2">
    <location>
        <begin position="16"/>
        <end position="36"/>
    </location>
</feature>
<dbReference type="OrthoDB" id="188035at2759"/>
<keyword evidence="2" id="KW-0812">Transmembrane</keyword>
<dbReference type="PANTHER" id="PTHR18640:SF5">
    <property type="entry name" value="SODIUM_BILE ACID COTRANSPORTER 7"/>
    <property type="match status" value="1"/>
</dbReference>
<gene>
    <name evidence="3" type="ORF">EJ06DRAFT_482738</name>
</gene>
<dbReference type="InterPro" id="IPR038770">
    <property type="entry name" value="Na+/solute_symporter_sf"/>
</dbReference>
<dbReference type="GO" id="GO:0005886">
    <property type="term" value="C:plasma membrane"/>
    <property type="evidence" value="ECO:0007669"/>
    <property type="project" value="TreeGrafter"/>
</dbReference>
<evidence type="ECO:0000313" key="3">
    <source>
        <dbReference type="EMBL" id="KAF2396754.1"/>
    </source>
</evidence>
<evidence type="ECO:0000256" key="1">
    <source>
        <dbReference type="SAM" id="MobiDB-lite"/>
    </source>
</evidence>